<protein>
    <submittedName>
        <fullName evidence="1">Uncharacterized protein</fullName>
    </submittedName>
</protein>
<dbReference type="Proteomes" id="UP001396334">
    <property type="component" value="Unassembled WGS sequence"/>
</dbReference>
<name>A0ABR2UAN4_9ROSI</name>
<sequence length="125" mass="14407">MLRSTQFFVDLNLPKYHPRSSSPSERKAFFDSFANALVAIAEFDLKHLSVLQILKSHYHCLLLKNPVPGEYHNPKIYKVQNLTISIVDIQKQVVRLDISMNIIVLIDRRESQICFCNIESSLFTG</sequence>
<dbReference type="EMBL" id="JBBPBN010000001">
    <property type="protein sequence ID" value="KAK9046522.1"/>
    <property type="molecule type" value="Genomic_DNA"/>
</dbReference>
<keyword evidence="2" id="KW-1185">Reference proteome</keyword>
<reference evidence="1 2" key="1">
    <citation type="journal article" date="2024" name="G3 (Bethesda)">
        <title>Genome assembly of Hibiscus sabdariffa L. provides insights into metabolisms of medicinal natural products.</title>
        <authorList>
            <person name="Kim T."/>
        </authorList>
    </citation>
    <scope>NUCLEOTIDE SEQUENCE [LARGE SCALE GENOMIC DNA]</scope>
    <source>
        <strain evidence="1">TK-2024</strain>
        <tissue evidence="1">Old leaves</tissue>
    </source>
</reference>
<organism evidence="1 2">
    <name type="scientific">Hibiscus sabdariffa</name>
    <name type="common">roselle</name>
    <dbReference type="NCBI Taxonomy" id="183260"/>
    <lineage>
        <taxon>Eukaryota</taxon>
        <taxon>Viridiplantae</taxon>
        <taxon>Streptophyta</taxon>
        <taxon>Embryophyta</taxon>
        <taxon>Tracheophyta</taxon>
        <taxon>Spermatophyta</taxon>
        <taxon>Magnoliopsida</taxon>
        <taxon>eudicotyledons</taxon>
        <taxon>Gunneridae</taxon>
        <taxon>Pentapetalae</taxon>
        <taxon>rosids</taxon>
        <taxon>malvids</taxon>
        <taxon>Malvales</taxon>
        <taxon>Malvaceae</taxon>
        <taxon>Malvoideae</taxon>
        <taxon>Hibiscus</taxon>
    </lineage>
</organism>
<proteinExistence type="predicted"/>
<accession>A0ABR2UAN4</accession>
<gene>
    <name evidence="1" type="ORF">V6N11_052409</name>
</gene>
<evidence type="ECO:0000313" key="2">
    <source>
        <dbReference type="Proteomes" id="UP001396334"/>
    </source>
</evidence>
<evidence type="ECO:0000313" key="1">
    <source>
        <dbReference type="EMBL" id="KAK9046522.1"/>
    </source>
</evidence>
<comment type="caution">
    <text evidence="1">The sequence shown here is derived from an EMBL/GenBank/DDBJ whole genome shotgun (WGS) entry which is preliminary data.</text>
</comment>